<keyword evidence="1" id="KW-0539">Nucleus</keyword>
<organism evidence="4">
    <name type="scientific">Solanum chilense</name>
    <name type="common">Tomato</name>
    <name type="synonym">Lycopersicon chilense</name>
    <dbReference type="NCBI Taxonomy" id="4083"/>
    <lineage>
        <taxon>Eukaryota</taxon>
        <taxon>Viridiplantae</taxon>
        <taxon>Streptophyta</taxon>
        <taxon>Embryophyta</taxon>
        <taxon>Tracheophyta</taxon>
        <taxon>Spermatophyta</taxon>
        <taxon>Magnoliopsida</taxon>
        <taxon>eudicotyledons</taxon>
        <taxon>Gunneridae</taxon>
        <taxon>Pentapetalae</taxon>
        <taxon>asterids</taxon>
        <taxon>lamiids</taxon>
        <taxon>Solanales</taxon>
        <taxon>Solanaceae</taxon>
        <taxon>Solanoideae</taxon>
        <taxon>Solaneae</taxon>
        <taxon>Solanum</taxon>
        <taxon>Solanum subgen. Lycopersicon</taxon>
    </lineage>
</organism>
<keyword evidence="2" id="KW-0812">Transmembrane</keyword>
<comment type="caution">
    <text evidence="4">The sequence shown here is derived from an EMBL/GenBank/DDBJ whole genome shotgun (WGS) entry which is preliminary data.</text>
</comment>
<keyword evidence="1" id="KW-0158">Chromosome</keyword>
<dbReference type="GO" id="GO:0003677">
    <property type="term" value="F:DNA binding"/>
    <property type="evidence" value="ECO:0007669"/>
    <property type="project" value="UniProtKB-KW"/>
</dbReference>
<dbReference type="AlphaFoldDB" id="A0A6N2AI22"/>
<comment type="subunit">
    <text evidence="1">The nucleosome is a histone octamer containing two molecules each of H2A, H2B, H3 and H4 assembled in one H3-H4 heterotetramer and two H2A-H2B heterodimers. The octamer wraps approximately 147 bp of DNA.</text>
</comment>
<keyword evidence="2" id="KW-0472">Membrane</keyword>
<dbReference type="InterPro" id="IPR009072">
    <property type="entry name" value="Histone-fold"/>
</dbReference>
<dbReference type="GO" id="GO:0000786">
    <property type="term" value="C:nucleosome"/>
    <property type="evidence" value="ECO:0007669"/>
    <property type="project" value="UniProtKB-KW"/>
</dbReference>
<protein>
    <recommendedName>
        <fullName evidence="1">Histone H2A</fullName>
    </recommendedName>
</protein>
<feature type="domain" description="Histone H2A C-terminal" evidence="3">
    <location>
        <begin position="69"/>
        <end position="103"/>
    </location>
</feature>
<dbReference type="InterPro" id="IPR002119">
    <property type="entry name" value="Histone_H2A"/>
</dbReference>
<keyword evidence="2" id="KW-1133">Transmembrane helix</keyword>
<dbReference type="GO" id="GO:0005634">
    <property type="term" value="C:nucleus"/>
    <property type="evidence" value="ECO:0007669"/>
    <property type="project" value="UniProtKB-SubCell"/>
</dbReference>
<evidence type="ECO:0000259" key="3">
    <source>
        <dbReference type="Pfam" id="PF16211"/>
    </source>
</evidence>
<sequence length="114" mass="12675">MACKGKNPGSYAKRRPRSSKVGLQFPVARIARFLKVGKYAKRVGARAPIFLVVVLAYLATEMNFLKFDKELNQFLIDLTIPNGGVIPRINNIFLPNNKSNTSKAVVDAAHEEED</sequence>
<dbReference type="PRINTS" id="PR00620">
    <property type="entry name" value="HISTONEH2A"/>
</dbReference>
<comment type="similarity">
    <text evidence="1">Belongs to the histone H2A family.</text>
</comment>
<keyword evidence="1" id="KW-0238">DNA-binding</keyword>
<dbReference type="InterPro" id="IPR032454">
    <property type="entry name" value="Histone_H2A_C"/>
</dbReference>
<evidence type="ECO:0000256" key="1">
    <source>
        <dbReference type="RuleBase" id="RU003767"/>
    </source>
</evidence>
<dbReference type="SMART" id="SM00414">
    <property type="entry name" value="H2A"/>
    <property type="match status" value="1"/>
</dbReference>
<gene>
    <name evidence="4" type="ORF">EJD97_010015</name>
</gene>
<keyword evidence="1" id="KW-0544">Nucleosome core</keyword>
<evidence type="ECO:0000256" key="2">
    <source>
        <dbReference type="SAM" id="Phobius"/>
    </source>
</evidence>
<dbReference type="GO" id="GO:0046982">
    <property type="term" value="F:protein heterodimerization activity"/>
    <property type="evidence" value="ECO:0007669"/>
    <property type="project" value="InterPro"/>
</dbReference>
<reference evidence="4" key="1">
    <citation type="submission" date="2019-05" db="EMBL/GenBank/DDBJ databases">
        <title>The de novo reference genome and transcriptome assemblies of the wild tomato species Solanum chilense.</title>
        <authorList>
            <person name="Stam R."/>
            <person name="Nosenko T."/>
            <person name="Hoerger A.C."/>
            <person name="Stephan W."/>
            <person name="Seidel M.A."/>
            <person name="Kuhn J.M.M."/>
            <person name="Haberer G."/>
            <person name="Tellier A."/>
        </authorList>
    </citation>
    <scope>NUCLEOTIDE SEQUENCE</scope>
    <source>
        <tissue evidence="4">Mature leaves</tissue>
    </source>
</reference>
<dbReference type="Gene3D" id="1.10.20.10">
    <property type="entry name" value="Histone, subunit A"/>
    <property type="match status" value="1"/>
</dbReference>
<proteinExistence type="inferred from homology"/>
<feature type="transmembrane region" description="Helical" evidence="2">
    <location>
        <begin position="43"/>
        <end position="60"/>
    </location>
</feature>
<dbReference type="EMBL" id="RXGB01025755">
    <property type="protein sequence ID" value="TMW81379.1"/>
    <property type="molecule type" value="Genomic_DNA"/>
</dbReference>
<dbReference type="PANTHER" id="PTHR23430">
    <property type="entry name" value="HISTONE H2A"/>
    <property type="match status" value="1"/>
</dbReference>
<accession>A0A6N2AI22</accession>
<name>A0A6N2AI22_SOLCI</name>
<dbReference type="GO" id="GO:0030527">
    <property type="term" value="F:structural constituent of chromatin"/>
    <property type="evidence" value="ECO:0007669"/>
    <property type="project" value="InterPro"/>
</dbReference>
<dbReference type="SUPFAM" id="SSF47113">
    <property type="entry name" value="Histone-fold"/>
    <property type="match status" value="1"/>
</dbReference>
<dbReference type="Pfam" id="PF16211">
    <property type="entry name" value="Histone_H2A_C"/>
    <property type="match status" value="1"/>
</dbReference>
<comment type="subcellular location">
    <subcellularLocation>
        <location evidence="1">Nucleus</location>
    </subcellularLocation>
</comment>
<evidence type="ECO:0000313" key="4">
    <source>
        <dbReference type="EMBL" id="TMW81379.1"/>
    </source>
</evidence>